<evidence type="ECO:0000313" key="4">
    <source>
        <dbReference type="Proteomes" id="UP000823388"/>
    </source>
</evidence>
<dbReference type="GO" id="GO:0016747">
    <property type="term" value="F:acyltransferase activity, transferring groups other than amino-acyl groups"/>
    <property type="evidence" value="ECO:0007669"/>
    <property type="project" value="UniProtKB-ARBA"/>
</dbReference>
<dbReference type="EMBL" id="CM029045">
    <property type="protein sequence ID" value="KAG2603371.1"/>
    <property type="molecule type" value="Genomic_DNA"/>
</dbReference>
<accession>A0A8T0SXB6</accession>
<organism evidence="3 4">
    <name type="scientific">Panicum virgatum</name>
    <name type="common">Blackwell switchgrass</name>
    <dbReference type="NCBI Taxonomy" id="38727"/>
    <lineage>
        <taxon>Eukaryota</taxon>
        <taxon>Viridiplantae</taxon>
        <taxon>Streptophyta</taxon>
        <taxon>Embryophyta</taxon>
        <taxon>Tracheophyta</taxon>
        <taxon>Spermatophyta</taxon>
        <taxon>Magnoliopsida</taxon>
        <taxon>Liliopsida</taxon>
        <taxon>Poales</taxon>
        <taxon>Poaceae</taxon>
        <taxon>PACMAD clade</taxon>
        <taxon>Panicoideae</taxon>
        <taxon>Panicodae</taxon>
        <taxon>Paniceae</taxon>
        <taxon>Panicinae</taxon>
        <taxon>Panicum</taxon>
        <taxon>Panicum sect. Hiantes</taxon>
    </lineage>
</organism>
<reference evidence="3" key="1">
    <citation type="submission" date="2020-05" db="EMBL/GenBank/DDBJ databases">
        <title>WGS assembly of Panicum virgatum.</title>
        <authorList>
            <person name="Lovell J.T."/>
            <person name="Jenkins J."/>
            <person name="Shu S."/>
            <person name="Juenger T.E."/>
            <person name="Schmutz J."/>
        </authorList>
    </citation>
    <scope>NUCLEOTIDE SEQUENCE</scope>
    <source>
        <strain evidence="3">AP13</strain>
    </source>
</reference>
<dbReference type="InterPro" id="IPR051283">
    <property type="entry name" value="Sec_Metabolite_Acyltrans"/>
</dbReference>
<evidence type="ECO:0000313" key="3">
    <source>
        <dbReference type="EMBL" id="KAG2603371.1"/>
    </source>
</evidence>
<comment type="caution">
    <text evidence="3">The sequence shown here is derived from an EMBL/GenBank/DDBJ whole genome shotgun (WGS) entry which is preliminary data.</text>
</comment>
<dbReference type="AlphaFoldDB" id="A0A8T0SXB6"/>
<dbReference type="PANTHER" id="PTHR31896:SF37">
    <property type="entry name" value="OS07G0142700 PROTEIN"/>
    <property type="match status" value="1"/>
</dbReference>
<proteinExistence type="predicted"/>
<protein>
    <submittedName>
        <fullName evidence="3">Uncharacterized protein</fullName>
    </submittedName>
</protein>
<gene>
    <name evidence="3" type="ORF">PVAP13_5KG766501</name>
</gene>
<keyword evidence="1" id="KW-0808">Transferase</keyword>
<evidence type="ECO:0000256" key="2">
    <source>
        <dbReference type="SAM" id="MobiDB-lite"/>
    </source>
</evidence>
<dbReference type="PANTHER" id="PTHR31896">
    <property type="entry name" value="FAMILY REGULATORY PROTEIN, PUTATIVE (AFU_ORTHOLOGUE AFUA_3G14730)-RELATED"/>
    <property type="match status" value="1"/>
</dbReference>
<dbReference type="Gene3D" id="3.30.559.10">
    <property type="entry name" value="Chloramphenicol acetyltransferase-like domain"/>
    <property type="match status" value="1"/>
</dbReference>
<dbReference type="Proteomes" id="UP000823388">
    <property type="component" value="Chromosome 5K"/>
</dbReference>
<name>A0A8T0SXB6_PANVG</name>
<sequence>MPSRTASPSPTSSLPTPTSRVSSTPSSRSTVQLTTTDTRSPSSPSSSPSSWTASSSGSPTTTRSPTARPAGTSSTRGPRLLVSGSPLREPRARSSSSLHCSSADLAVLVRRQPAPDLRERMLHFSSESLMALKERARRELLEAGDEGGAATVTRFQALASLLWRCVARARRQQVTVCGFPINNRHRLRPPLPAEYLGNSVDALSTEAVDAAALLARGHGWAAAAVGRAVAAHTDAAIRARVAAWEAKPAVSLLRLGDSTNVMVMASSPRFDVYGCDFGWGEPLAVRSCNTNKFDGNVWLYPGREGGGSIEVEVALAPEHMTALEQDNELWYAVSPGREAITCLDLHPS</sequence>
<feature type="compositionally biased region" description="Low complexity" evidence="2">
    <location>
        <begin position="1"/>
        <end position="72"/>
    </location>
</feature>
<feature type="region of interest" description="Disordered" evidence="2">
    <location>
        <begin position="1"/>
        <end position="98"/>
    </location>
</feature>
<dbReference type="Pfam" id="PF02458">
    <property type="entry name" value="Transferase"/>
    <property type="match status" value="1"/>
</dbReference>
<evidence type="ECO:0000256" key="1">
    <source>
        <dbReference type="ARBA" id="ARBA00022679"/>
    </source>
</evidence>
<dbReference type="InterPro" id="IPR023213">
    <property type="entry name" value="CAT-like_dom_sf"/>
</dbReference>
<keyword evidence="4" id="KW-1185">Reference proteome</keyword>